<keyword evidence="17" id="KW-1185">Reference proteome</keyword>
<name>A0A423T558_PENVA</name>
<evidence type="ECO:0000256" key="6">
    <source>
        <dbReference type="ARBA" id="ARBA00023015"/>
    </source>
</evidence>
<gene>
    <name evidence="11" type="primary">MED16</name>
    <name evidence="16" type="ORF">C7M84_010042</name>
</gene>
<comment type="similarity">
    <text evidence="2 11">Belongs to the Mediator complex subunit 16 family.</text>
</comment>
<keyword evidence="13" id="KW-1133">Transmembrane helix</keyword>
<evidence type="ECO:0000256" key="9">
    <source>
        <dbReference type="ARBA" id="ARBA00023242"/>
    </source>
</evidence>
<sequence length="1054" mass="116130">MVEKRGSDEAHLSSLYGDGGICTISSKSVVAFTRTSTRQDNYRHRIPIYTVCVMDLNCPYEPHVIVESASHVSSLVFSSDGSQLLVVRSMGTVQLFSKGAGLHDWSVTHTCDWGGEDILHINFFHGGIRTCLHASDVKVHALYTEKFSAQPHKPSLVDHGQCAVNGFFAVTASGLLLVCAMTHEGNVMTEQKVVLGHTRDNFTVATAALAPSGHIHIATWKPEMIKCWRIELKMIEEDSGGGRGDLKVKVQAAQSFCPFRSGMAWHNTQKNEGLVQVTCLRYTEMEDPNSLLVALTVSQVGESVQPQQTPNGTPISSVLHMVQRYQLQEQVKPLLKLFKPMAESTGVTTKEWVCVGEWVSNSSVITLGTAPRHLLPGPPGAQLPFIITAATADSSIYAINRDSMQQMSYHNLQGTRGNNDDQPVKRIATDRRMVCLAHTWSGFSLLAMDSTGGLHFFTLMRPADVGPQWAISVILLLEFALVSGNDWWDLLVSTPPSSIHTLTDRLTDTFLLHSPPIIQHLHTRFLVMKTSMLRLAGSQQQKAIEARLQAQLTAIQQLFRSLRPVTCDVATAEKNISVSLQAFQESRPSLDTLDIEKALDLFCSSVNIKDCQVDPGLLQNLQPLLQFAADLALFILFMLAQNSKFELARDAKIVQSLREILFVSRLWHRQNKLVLPQMFHKTQSVDVWAQIYKLLTRLAQILPGEPDSSLIAIVVWVILPNSKAESVTVKIVPESRISPSADNSTTSQDQVVIGTGSKRGVLFILGIIFASGLFVFLLVLITVVCVWAQQTRGYVIGRDPLYDGSVEVAGNEEIQLKDHSNGGIGKCVKQPDSQKQENSHNLSFVNNSSPPLKTIVVCNQVNGENTDLKSGPPDEVLCSQSVGDLKATHPQNYGTLSRTRLLSSVDEDGYHIDNLGFDLDGDNSNCDFLPTSSSPETSLLDDNTRNLLEKLEEELQKPSADSTTSPLASPKTNSASGSRESSLQRQLTKEDSFQGLPPLNSFDNYLTLVRLDSTTSLSSSSLEEARKQWQSIEEEEENENLGNKLEIDNKAKDP</sequence>
<evidence type="ECO:0000259" key="15">
    <source>
        <dbReference type="Pfam" id="PF20718"/>
    </source>
</evidence>
<evidence type="ECO:0000256" key="2">
    <source>
        <dbReference type="ARBA" id="ARBA00006543"/>
    </source>
</evidence>
<comment type="caution">
    <text evidence="16">The sequence shown here is derived from an EMBL/GenBank/DDBJ whole genome shotgun (WGS) entry which is preliminary data.</text>
</comment>
<comment type="function">
    <text evidence="11">Component of the Mediator complex, a coactivator involved in the regulated transcription of nearly all RNA polymerase II-dependent genes. Mediator functions as a bridge to convey information from gene-specific regulatory proteins to the basal RNA polymerase II transcription machinery. Mediator is recruited to promoters by direct interactions with regulatory proteins and serves as a scaffold for the assembly of a functional preinitiation complex with RNA polymerase II and the general transcription factors.</text>
</comment>
<dbReference type="PANTHER" id="PTHR13224">
    <property type="entry name" value="THYROID HORMONE RECEPTOR-ASSOCIATED PROTEIN-RELATED"/>
    <property type="match status" value="1"/>
</dbReference>
<dbReference type="SUPFAM" id="SSF50993">
    <property type="entry name" value="Peptidase/esterase 'gauge' domain"/>
    <property type="match status" value="1"/>
</dbReference>
<keyword evidence="7 11" id="KW-0010">Activator</keyword>
<dbReference type="GO" id="GO:0016592">
    <property type="term" value="C:mediator complex"/>
    <property type="evidence" value="ECO:0007669"/>
    <property type="project" value="InterPro"/>
</dbReference>
<evidence type="ECO:0000256" key="10">
    <source>
        <dbReference type="ARBA" id="ARBA00032015"/>
    </source>
</evidence>
<dbReference type="Pfam" id="PF11635">
    <property type="entry name" value="Med16_N"/>
    <property type="match status" value="1"/>
</dbReference>
<keyword evidence="4" id="KW-0853">WD repeat</keyword>
<reference evidence="16 17" key="1">
    <citation type="submission" date="2018-04" db="EMBL/GenBank/DDBJ databases">
        <authorList>
            <person name="Zhang X."/>
            <person name="Yuan J."/>
            <person name="Li F."/>
            <person name="Xiang J."/>
        </authorList>
    </citation>
    <scope>NUCLEOTIDE SEQUENCE [LARGE SCALE GENOMIC DNA]</scope>
    <source>
        <tissue evidence="16">Muscle</tissue>
    </source>
</reference>
<evidence type="ECO:0000256" key="3">
    <source>
        <dbReference type="ARBA" id="ARBA00019614"/>
    </source>
</evidence>
<feature type="compositionally biased region" description="Basic and acidic residues" evidence="12">
    <location>
        <begin position="1045"/>
        <end position="1054"/>
    </location>
</feature>
<evidence type="ECO:0000256" key="4">
    <source>
        <dbReference type="ARBA" id="ARBA00022574"/>
    </source>
</evidence>
<accession>A0A423T558</accession>
<feature type="region of interest" description="Disordered" evidence="12">
    <location>
        <begin position="1015"/>
        <end position="1054"/>
    </location>
</feature>
<reference evidence="16 17" key="2">
    <citation type="submission" date="2019-01" db="EMBL/GenBank/DDBJ databases">
        <title>The decoding of complex shrimp genome reveals the adaptation for benthos swimmer, frequently molting mechanism and breeding impact on genome.</title>
        <authorList>
            <person name="Sun Y."/>
            <person name="Gao Y."/>
            <person name="Yu Y."/>
        </authorList>
    </citation>
    <scope>NUCLEOTIDE SEQUENCE [LARGE SCALE GENOMIC DNA]</scope>
    <source>
        <tissue evidence="16">Muscle</tissue>
    </source>
</reference>
<keyword evidence="13" id="KW-0812">Transmembrane</keyword>
<evidence type="ECO:0000256" key="1">
    <source>
        <dbReference type="ARBA" id="ARBA00004123"/>
    </source>
</evidence>
<dbReference type="EMBL" id="QCYY01002272">
    <property type="protein sequence ID" value="ROT71629.1"/>
    <property type="molecule type" value="Genomic_DNA"/>
</dbReference>
<dbReference type="InterPro" id="IPR021665">
    <property type="entry name" value="Mediator_Med16_N"/>
</dbReference>
<feature type="domain" description="Mediator of RNA polymerase II transcription subunit 16 central helical bridge" evidence="15">
    <location>
        <begin position="476"/>
        <end position="667"/>
    </location>
</feature>
<keyword evidence="5" id="KW-0677">Repeat</keyword>
<keyword evidence="9 11" id="KW-0539">Nucleus</keyword>
<evidence type="ECO:0000256" key="11">
    <source>
        <dbReference type="RuleBase" id="RU364149"/>
    </source>
</evidence>
<feature type="compositionally biased region" description="Polar residues" evidence="12">
    <location>
        <begin position="959"/>
        <end position="986"/>
    </location>
</feature>
<keyword evidence="8 11" id="KW-0804">Transcription</keyword>
<feature type="transmembrane region" description="Helical" evidence="13">
    <location>
        <begin position="761"/>
        <end position="789"/>
    </location>
</feature>
<evidence type="ECO:0000259" key="14">
    <source>
        <dbReference type="Pfam" id="PF11635"/>
    </source>
</evidence>
<evidence type="ECO:0000256" key="12">
    <source>
        <dbReference type="SAM" id="MobiDB-lite"/>
    </source>
</evidence>
<keyword evidence="13" id="KW-0472">Membrane</keyword>
<comment type="subcellular location">
    <subcellularLocation>
        <location evidence="1 11">Nucleus</location>
    </subcellularLocation>
</comment>
<dbReference type="GO" id="GO:0045893">
    <property type="term" value="P:positive regulation of DNA-templated transcription"/>
    <property type="evidence" value="ECO:0007669"/>
    <property type="project" value="TreeGrafter"/>
</dbReference>
<proteinExistence type="inferred from homology"/>
<dbReference type="STRING" id="6689.A0A423T558"/>
<evidence type="ECO:0000256" key="5">
    <source>
        <dbReference type="ARBA" id="ARBA00022737"/>
    </source>
</evidence>
<evidence type="ECO:0000313" key="17">
    <source>
        <dbReference type="Proteomes" id="UP000283509"/>
    </source>
</evidence>
<dbReference type="InterPro" id="IPR048338">
    <property type="entry name" value="Mediator_Med16"/>
</dbReference>
<dbReference type="AlphaFoldDB" id="A0A423T558"/>
<keyword evidence="6 11" id="KW-0805">Transcription regulation</keyword>
<evidence type="ECO:0000256" key="8">
    <source>
        <dbReference type="ARBA" id="ARBA00023163"/>
    </source>
</evidence>
<evidence type="ECO:0000256" key="13">
    <source>
        <dbReference type="SAM" id="Phobius"/>
    </source>
</evidence>
<dbReference type="InterPro" id="IPR048616">
    <property type="entry name" value="MED16_bridge"/>
</dbReference>
<dbReference type="Proteomes" id="UP000283509">
    <property type="component" value="Unassembled WGS sequence"/>
</dbReference>
<evidence type="ECO:0000256" key="7">
    <source>
        <dbReference type="ARBA" id="ARBA00023159"/>
    </source>
</evidence>
<organism evidence="16 17">
    <name type="scientific">Penaeus vannamei</name>
    <name type="common">Whiteleg shrimp</name>
    <name type="synonym">Litopenaeus vannamei</name>
    <dbReference type="NCBI Taxonomy" id="6689"/>
    <lineage>
        <taxon>Eukaryota</taxon>
        <taxon>Metazoa</taxon>
        <taxon>Ecdysozoa</taxon>
        <taxon>Arthropoda</taxon>
        <taxon>Crustacea</taxon>
        <taxon>Multicrustacea</taxon>
        <taxon>Malacostraca</taxon>
        <taxon>Eumalacostraca</taxon>
        <taxon>Eucarida</taxon>
        <taxon>Decapoda</taxon>
        <taxon>Dendrobranchiata</taxon>
        <taxon>Penaeoidea</taxon>
        <taxon>Penaeidae</taxon>
        <taxon>Penaeus</taxon>
    </lineage>
</organism>
<evidence type="ECO:0000313" key="16">
    <source>
        <dbReference type="EMBL" id="ROT71629.1"/>
    </source>
</evidence>
<comment type="subunit">
    <text evidence="11">Component of the Mediator complex.</text>
</comment>
<dbReference type="Pfam" id="PF20718">
    <property type="entry name" value="Med16_bridge"/>
    <property type="match status" value="1"/>
</dbReference>
<feature type="domain" description="Mediator complex subunit Med16 N-terminal" evidence="14">
    <location>
        <begin position="115"/>
        <end position="424"/>
    </location>
</feature>
<feature type="region of interest" description="Disordered" evidence="12">
    <location>
        <begin position="953"/>
        <end position="996"/>
    </location>
</feature>
<protein>
    <recommendedName>
        <fullName evidence="3 11">Mediator of RNA polymerase II transcription subunit 16</fullName>
    </recommendedName>
    <alternativeName>
        <fullName evidence="10 11">Mediator complex subunit 16</fullName>
    </alternativeName>
</protein>
<dbReference type="PANTHER" id="PTHR13224:SF6">
    <property type="entry name" value="MEDIATOR OF RNA POLYMERASE II TRANSCRIPTION SUBUNIT 16"/>
    <property type="match status" value="1"/>
</dbReference>
<dbReference type="OrthoDB" id="10018574at2759"/>